<sequence length="131" mass="14913">MMATLFPRIQVHLRRSMVEFQDALDGELRQWKNCSRISSGNMEAQISLFGKDQNAVEILIRAPAPYRRENDDTAASCCFYFGEDLLAVVEQTCAEVAPGLPLERHFLSPRDLRDGKFQPTVYTPADVMEMQ</sequence>
<organism evidence="1 2">
    <name type="scientific">Romanomermis culicivorax</name>
    <name type="common">Nematode worm</name>
    <dbReference type="NCBI Taxonomy" id="13658"/>
    <lineage>
        <taxon>Eukaryota</taxon>
        <taxon>Metazoa</taxon>
        <taxon>Ecdysozoa</taxon>
        <taxon>Nematoda</taxon>
        <taxon>Enoplea</taxon>
        <taxon>Dorylaimia</taxon>
        <taxon>Mermithida</taxon>
        <taxon>Mermithoidea</taxon>
        <taxon>Mermithidae</taxon>
        <taxon>Romanomermis</taxon>
    </lineage>
</organism>
<dbReference type="Proteomes" id="UP000887565">
    <property type="component" value="Unplaced"/>
</dbReference>
<reference evidence="2" key="1">
    <citation type="submission" date="2022-11" db="UniProtKB">
        <authorList>
            <consortium name="WormBaseParasite"/>
        </authorList>
    </citation>
    <scope>IDENTIFICATION</scope>
</reference>
<proteinExistence type="predicted"/>
<dbReference type="AlphaFoldDB" id="A0A915HN54"/>
<name>A0A915HN54_ROMCU</name>
<evidence type="ECO:0000313" key="2">
    <source>
        <dbReference type="WBParaSite" id="nRc.2.0.1.t02930-RA"/>
    </source>
</evidence>
<evidence type="ECO:0000313" key="1">
    <source>
        <dbReference type="Proteomes" id="UP000887565"/>
    </source>
</evidence>
<keyword evidence="1" id="KW-1185">Reference proteome</keyword>
<protein>
    <submittedName>
        <fullName evidence="2">Uncharacterized protein</fullName>
    </submittedName>
</protein>
<dbReference type="WBParaSite" id="nRc.2.0.1.t02930-RA">
    <property type="protein sequence ID" value="nRc.2.0.1.t02930-RA"/>
    <property type="gene ID" value="nRc.2.0.1.g02930"/>
</dbReference>
<accession>A0A915HN54</accession>